<organism evidence="1 2">
    <name type="scientific">Trichuris trichiura</name>
    <name type="common">Whipworm</name>
    <name type="synonym">Trichocephalus trichiurus</name>
    <dbReference type="NCBI Taxonomy" id="36087"/>
    <lineage>
        <taxon>Eukaryota</taxon>
        <taxon>Metazoa</taxon>
        <taxon>Ecdysozoa</taxon>
        <taxon>Nematoda</taxon>
        <taxon>Enoplea</taxon>
        <taxon>Dorylaimia</taxon>
        <taxon>Trichinellida</taxon>
        <taxon>Trichuridae</taxon>
        <taxon>Trichuris</taxon>
    </lineage>
</organism>
<dbReference type="OrthoDB" id="10414409at2759"/>
<evidence type="ECO:0000313" key="2">
    <source>
        <dbReference type="Proteomes" id="UP000030665"/>
    </source>
</evidence>
<dbReference type="EMBL" id="HG806031">
    <property type="protein sequence ID" value="CDW56364.1"/>
    <property type="molecule type" value="Genomic_DNA"/>
</dbReference>
<reference evidence="1" key="2">
    <citation type="submission" date="2014-03" db="EMBL/GenBank/DDBJ databases">
        <title>The whipworm genome and dual-species transcriptomics of an intimate host-pathogen interaction.</title>
        <authorList>
            <person name="Foth B.J."/>
            <person name="Tsai I.J."/>
            <person name="Reid A.J."/>
            <person name="Bancroft A.J."/>
            <person name="Nichol S."/>
            <person name="Tracey A."/>
            <person name="Holroyd N."/>
            <person name="Cotton J.A."/>
            <person name="Stanley E.J."/>
            <person name="Zarowiecki M."/>
            <person name="Liu J.Z."/>
            <person name="Huckvale T."/>
            <person name="Cooper P.J."/>
            <person name="Grencis R.K."/>
            <person name="Berriman M."/>
        </authorList>
    </citation>
    <scope>NUCLEOTIDE SEQUENCE [LARGE SCALE GENOMIC DNA]</scope>
</reference>
<gene>
    <name evidence="1" type="ORF">TTRE_0000464101</name>
</gene>
<reference evidence="1" key="1">
    <citation type="submission" date="2014-01" db="EMBL/GenBank/DDBJ databases">
        <authorList>
            <person name="Aslett M."/>
        </authorList>
    </citation>
    <scope>NUCLEOTIDE SEQUENCE</scope>
</reference>
<proteinExistence type="predicted"/>
<dbReference type="AlphaFoldDB" id="A0A077Z9A5"/>
<sequence length="467" mass="52591">MVPYQVHSDRGLRGRFQRWKRYLVPKVPALNPDQHVLDWALMEGKAPVDLTPSEYDFQVLSQSVRYSEKGKDIILPREADQRFKDKQMELTNSRLSPAKHITILGSESGPRHKHLHGKEYAVNNWQQQEELLSLDKLDEMVTVLGNGAVSDRRKHQKQNENTPIQEKESLINPKQSSVQKILDSRGKPKTKLPTNKISKKYSLDRMKNATVIVQLSSPGQNWLSIYDHCKEITLAKINISGSDMSLSGPGPQNQRNLSRRIIDHSVGVGNVVSLNCNTILLTDFTFIPKAKSTDSALPVHQERRAREEIIISNVCSNMENALTTCKSGRYQDDKAWYILKGLFGLQHVNWKDAVVLKFTCGQRPVCQSNPRSTFLKTHSQKFVVILKLMEELLSADAEPKIKLDIIDSKASDPSAAVSRHQNEDILLELPPGTNVAGVKWIHLYDPRAAATLASFQLSNAGELPCLN</sequence>
<name>A0A077Z9A5_TRITR</name>
<dbReference type="Proteomes" id="UP000030665">
    <property type="component" value="Unassembled WGS sequence"/>
</dbReference>
<protein>
    <submittedName>
        <fullName evidence="1">Uncharacterized protein</fullName>
    </submittedName>
</protein>
<dbReference type="STRING" id="36087.A0A077Z9A5"/>
<accession>A0A077Z9A5</accession>
<evidence type="ECO:0000313" key="1">
    <source>
        <dbReference type="EMBL" id="CDW56364.1"/>
    </source>
</evidence>
<keyword evidence="2" id="KW-1185">Reference proteome</keyword>